<dbReference type="EMBL" id="HBHK01006612">
    <property type="protein sequence ID" value="CAD9672598.1"/>
    <property type="molecule type" value="Transcribed_RNA"/>
</dbReference>
<sequence>MVNCGKLLVLLCLGQFVSVLIAGTGIFSTYLSDAGFDAPSFQNLFNYALLFVVYSCVFIGRKLTGYSVPGTPNDPEKQGFIYLYGQLQVPLYLYFLCSLGDVGGNVLLVTAYQYTSLTSVTALDCFTIPTVLFLSKFVLKTRYASWQYVGVVICLGGIGMIIGSDILAKNADPADVGPNPVLGDMLTIIGACCYAASNVMQEKLVKAYDVVEYLMMMGACGLVYTCVLVSIMEREKVSSIEWTPSIGGYLFGFTAVLFMMYSLTSLFMNLFDALVFNLSLLTSDVWAILFSILVFHHDHLSWLYFVGFTFVVVGVLLYSLRAEWYAPPERHPSLPEYDIKTDLEKIEPQVEIETTD</sequence>
<evidence type="ECO:0000256" key="2">
    <source>
        <dbReference type="ARBA" id="ARBA00007863"/>
    </source>
</evidence>
<feature type="transmembrane region" description="Helical" evidence="7">
    <location>
        <begin position="91"/>
        <end position="114"/>
    </location>
</feature>
<protein>
    <submittedName>
        <fullName evidence="8">Uncharacterized protein</fullName>
    </submittedName>
</protein>
<organism evidence="8">
    <name type="scientific">Mucochytrium quahogii</name>
    <dbReference type="NCBI Taxonomy" id="96639"/>
    <lineage>
        <taxon>Eukaryota</taxon>
        <taxon>Sar</taxon>
        <taxon>Stramenopiles</taxon>
        <taxon>Bigyra</taxon>
        <taxon>Labyrinthulomycetes</taxon>
        <taxon>Thraustochytrida</taxon>
        <taxon>Thraustochytriidae</taxon>
        <taxon>Mucochytrium</taxon>
    </lineage>
</organism>
<keyword evidence="5 7" id="KW-1133">Transmembrane helix</keyword>
<proteinExistence type="inferred from homology"/>
<evidence type="ECO:0000256" key="1">
    <source>
        <dbReference type="ARBA" id="ARBA00004141"/>
    </source>
</evidence>
<feature type="transmembrane region" description="Helical" evidence="7">
    <location>
        <begin position="44"/>
        <end position="60"/>
    </location>
</feature>
<feature type="transmembrane region" description="Helical" evidence="7">
    <location>
        <begin position="120"/>
        <end position="139"/>
    </location>
</feature>
<keyword evidence="3" id="KW-0813">Transport</keyword>
<evidence type="ECO:0000256" key="6">
    <source>
        <dbReference type="ARBA" id="ARBA00023136"/>
    </source>
</evidence>
<feature type="transmembrane region" description="Helical" evidence="7">
    <location>
        <begin position="7"/>
        <end position="32"/>
    </location>
</feature>
<evidence type="ECO:0000256" key="4">
    <source>
        <dbReference type="ARBA" id="ARBA00022692"/>
    </source>
</evidence>
<dbReference type="InterPro" id="IPR009262">
    <property type="entry name" value="SLC35_F1/F2/F6"/>
</dbReference>
<dbReference type="GO" id="GO:0016020">
    <property type="term" value="C:membrane"/>
    <property type="evidence" value="ECO:0007669"/>
    <property type="project" value="UniProtKB-SubCell"/>
</dbReference>
<feature type="transmembrane region" description="Helical" evidence="7">
    <location>
        <begin position="274"/>
        <end position="295"/>
    </location>
</feature>
<dbReference type="PANTHER" id="PTHR14233:SF4">
    <property type="entry name" value="SOLUTE CARRIER FAMILY 35 MEMBER F2"/>
    <property type="match status" value="1"/>
</dbReference>
<comment type="similarity">
    <text evidence="2">Belongs to the SLC35F solute transporter family.</text>
</comment>
<feature type="transmembrane region" description="Helical" evidence="7">
    <location>
        <begin position="211"/>
        <end position="231"/>
    </location>
</feature>
<name>A0A7S2W7V9_9STRA</name>
<evidence type="ECO:0000313" key="8">
    <source>
        <dbReference type="EMBL" id="CAD9672598.1"/>
    </source>
</evidence>
<dbReference type="GO" id="GO:0022857">
    <property type="term" value="F:transmembrane transporter activity"/>
    <property type="evidence" value="ECO:0007669"/>
    <property type="project" value="InterPro"/>
</dbReference>
<dbReference type="SUPFAM" id="SSF103481">
    <property type="entry name" value="Multidrug resistance efflux transporter EmrE"/>
    <property type="match status" value="1"/>
</dbReference>
<gene>
    <name evidence="8" type="ORF">QSP1433_LOCUS4001</name>
</gene>
<evidence type="ECO:0000256" key="5">
    <source>
        <dbReference type="ARBA" id="ARBA00022989"/>
    </source>
</evidence>
<comment type="subcellular location">
    <subcellularLocation>
        <location evidence="1">Membrane</location>
        <topology evidence="1">Multi-pass membrane protein</topology>
    </subcellularLocation>
</comment>
<feature type="transmembrane region" description="Helical" evidence="7">
    <location>
        <begin position="301"/>
        <end position="320"/>
    </location>
</feature>
<dbReference type="InterPro" id="IPR052221">
    <property type="entry name" value="SLC35F_Transporter"/>
</dbReference>
<feature type="transmembrane region" description="Helical" evidence="7">
    <location>
        <begin position="180"/>
        <end position="199"/>
    </location>
</feature>
<dbReference type="AlphaFoldDB" id="A0A7S2W7V9"/>
<evidence type="ECO:0000256" key="7">
    <source>
        <dbReference type="SAM" id="Phobius"/>
    </source>
</evidence>
<evidence type="ECO:0000256" key="3">
    <source>
        <dbReference type="ARBA" id="ARBA00022448"/>
    </source>
</evidence>
<feature type="transmembrane region" description="Helical" evidence="7">
    <location>
        <begin position="146"/>
        <end position="168"/>
    </location>
</feature>
<dbReference type="Pfam" id="PF06027">
    <property type="entry name" value="SLC35F"/>
    <property type="match status" value="1"/>
</dbReference>
<dbReference type="InterPro" id="IPR037185">
    <property type="entry name" value="EmrE-like"/>
</dbReference>
<keyword evidence="6 7" id="KW-0472">Membrane</keyword>
<dbReference type="PANTHER" id="PTHR14233">
    <property type="entry name" value="DUF914-RELATED"/>
    <property type="match status" value="1"/>
</dbReference>
<keyword evidence="4 7" id="KW-0812">Transmembrane</keyword>
<feature type="transmembrane region" description="Helical" evidence="7">
    <location>
        <begin position="246"/>
        <end position="267"/>
    </location>
</feature>
<accession>A0A7S2W7V9</accession>
<reference evidence="8" key="1">
    <citation type="submission" date="2021-01" db="EMBL/GenBank/DDBJ databases">
        <authorList>
            <person name="Corre E."/>
            <person name="Pelletier E."/>
            <person name="Niang G."/>
            <person name="Scheremetjew M."/>
            <person name="Finn R."/>
            <person name="Kale V."/>
            <person name="Holt S."/>
            <person name="Cochrane G."/>
            <person name="Meng A."/>
            <person name="Brown T."/>
            <person name="Cohen L."/>
        </authorList>
    </citation>
    <scope>NUCLEOTIDE SEQUENCE</scope>
    <source>
        <strain evidence="8">NY070348D</strain>
    </source>
</reference>